<comment type="caution">
    <text evidence="1">The sequence shown here is derived from an EMBL/GenBank/DDBJ whole genome shotgun (WGS) entry which is preliminary data.</text>
</comment>
<dbReference type="AlphaFoldDB" id="X1C6F5"/>
<protein>
    <recommendedName>
        <fullName evidence="2">TFIIS-type domain-containing protein</fullName>
    </recommendedName>
</protein>
<organism evidence="1">
    <name type="scientific">marine sediment metagenome</name>
    <dbReference type="NCBI Taxonomy" id="412755"/>
    <lineage>
        <taxon>unclassified sequences</taxon>
        <taxon>metagenomes</taxon>
        <taxon>ecological metagenomes</taxon>
    </lineage>
</organism>
<name>X1C6F5_9ZZZZ</name>
<gene>
    <name evidence="1" type="ORF">S01H4_31392</name>
</gene>
<proteinExistence type="predicted"/>
<sequence length="64" mass="7618">MGEDLNGMLTIEKTEGRRRCPSCDEENKYMIHESTDKTNVINDYPRLYGKKFRCGRCGQEWREK</sequence>
<accession>X1C6F5</accession>
<evidence type="ECO:0008006" key="2">
    <source>
        <dbReference type="Google" id="ProtNLM"/>
    </source>
</evidence>
<reference evidence="1" key="1">
    <citation type="journal article" date="2014" name="Front. Microbiol.">
        <title>High frequency of phylogenetically diverse reductive dehalogenase-homologous genes in deep subseafloor sedimentary metagenomes.</title>
        <authorList>
            <person name="Kawai M."/>
            <person name="Futagami T."/>
            <person name="Toyoda A."/>
            <person name="Takaki Y."/>
            <person name="Nishi S."/>
            <person name="Hori S."/>
            <person name="Arai W."/>
            <person name="Tsubouchi T."/>
            <person name="Morono Y."/>
            <person name="Uchiyama I."/>
            <person name="Ito T."/>
            <person name="Fujiyama A."/>
            <person name="Inagaki F."/>
            <person name="Takami H."/>
        </authorList>
    </citation>
    <scope>NUCLEOTIDE SEQUENCE</scope>
    <source>
        <strain evidence="1">Expedition CK06-06</strain>
    </source>
</reference>
<evidence type="ECO:0000313" key="1">
    <source>
        <dbReference type="EMBL" id="GAG79976.1"/>
    </source>
</evidence>
<dbReference type="EMBL" id="BART01016300">
    <property type="protein sequence ID" value="GAG79976.1"/>
    <property type="molecule type" value="Genomic_DNA"/>
</dbReference>